<dbReference type="Pfam" id="PF26571">
    <property type="entry name" value="VldE"/>
    <property type="match status" value="1"/>
</dbReference>
<organism evidence="2 3">
    <name type="scientific">Aeromicrobium chenweiae</name>
    <dbReference type="NCBI Taxonomy" id="2079793"/>
    <lineage>
        <taxon>Bacteria</taxon>
        <taxon>Bacillati</taxon>
        <taxon>Actinomycetota</taxon>
        <taxon>Actinomycetes</taxon>
        <taxon>Propionibacteriales</taxon>
        <taxon>Nocardioidaceae</taxon>
        <taxon>Aeromicrobium</taxon>
    </lineage>
</organism>
<accession>A0A2S0WNX4</accession>
<evidence type="ECO:0000313" key="3">
    <source>
        <dbReference type="Proteomes" id="UP000244384"/>
    </source>
</evidence>
<name>A0A2S0WNX4_9ACTN</name>
<sequence length="274" mass="29747">MRFRWFVVLGLVASVVLVGSTLRDRTPLRAEYCVAEVNGVRAQVDLEQGRWSALMAAIAQRRGLPPRATTIAIATAFQESKIHNIDYGDRDSVGLFQQRPSQGWGSVAEIMDPHYSTGAFYDALEKVHDYGSMKINDAAQLVQRSGHPGAYAQHEDYARALASALRGYSPGRFTCQINPGGSGSTTKVVQDVARAFGAIAVEKDGDDARYPLIGATADVTARGWAIAHYLVGNASELGISQVSFRQRTWKATSSDRGWVKDTDAPARTVLVSTN</sequence>
<dbReference type="EMBL" id="CP026952">
    <property type="protein sequence ID" value="AWB93035.1"/>
    <property type="molecule type" value="Genomic_DNA"/>
</dbReference>
<reference evidence="3" key="1">
    <citation type="submission" date="2018-01" db="EMBL/GenBank/DDBJ databases">
        <authorList>
            <person name="Li J."/>
        </authorList>
    </citation>
    <scope>NUCLEOTIDE SEQUENCE [LARGE SCALE GENOMIC DNA]</scope>
    <source>
        <strain evidence="3">592</strain>
    </source>
</reference>
<evidence type="ECO:0000313" key="2">
    <source>
        <dbReference type="EMBL" id="AWB93035.1"/>
    </source>
</evidence>
<accession>A0A5F2EWM4</accession>
<evidence type="ECO:0000259" key="1">
    <source>
        <dbReference type="Pfam" id="PF26571"/>
    </source>
</evidence>
<dbReference type="Proteomes" id="UP000244384">
    <property type="component" value="Chromosome"/>
</dbReference>
<dbReference type="AlphaFoldDB" id="A0A2S0WNX4"/>
<dbReference type="RefSeq" id="WP_108579012.1">
    <property type="nucleotide sequence ID" value="NZ_CP026952.1"/>
</dbReference>
<gene>
    <name evidence="2" type="ORF">C3E78_12920</name>
</gene>
<dbReference type="OrthoDB" id="5171895at2"/>
<proteinExistence type="predicted"/>
<feature type="domain" description="ARB-07466-like C-terminal" evidence="1">
    <location>
        <begin position="216"/>
        <end position="263"/>
    </location>
</feature>
<dbReference type="KEGG" id="aez:C3E78_12920"/>
<dbReference type="InterPro" id="IPR058593">
    <property type="entry name" value="ARB_07466-like_C"/>
</dbReference>
<keyword evidence="3" id="KW-1185">Reference proteome</keyword>
<protein>
    <recommendedName>
        <fullName evidence="1">ARB-07466-like C-terminal domain-containing protein</fullName>
    </recommendedName>
</protein>